<protein>
    <recommendedName>
        <fullName evidence="2">PiggyBac transposable element-derived protein domain-containing protein</fullName>
    </recommendedName>
</protein>
<feature type="region of interest" description="Disordered" evidence="1">
    <location>
        <begin position="177"/>
        <end position="215"/>
    </location>
</feature>
<dbReference type="PANTHER" id="PTHR47272">
    <property type="entry name" value="DDE_TNP_1_7 DOMAIN-CONTAINING PROTEIN"/>
    <property type="match status" value="1"/>
</dbReference>
<dbReference type="Pfam" id="PF13843">
    <property type="entry name" value="DDE_Tnp_1_7"/>
    <property type="match status" value="1"/>
</dbReference>
<sequence length="468" mass="53360">MAERGKKQVKTATSGEIAISQLVTTCCIVRASAIFIPQITVFPRKKFKPHRCKNEHLAKIAPWQNCRASPSRRIWKCCHDHLFLPSEVTANVIEMETDDEELLGSATGFIQLFQDKFAPPDPMQPNAEDAAGSPSNTAQLMMNPTPVESKEIINLENLRADPDAIFNLLDEIDSDLELGDDDSDWEHEPEADNSSDSSTSSDTDDDNLPNSSGVEPIAQASWPRRYFTSKEIPQESVLAATEVLTPWAYFSKYLGEDFLELAANKTAQYYLQKTGVEMKPSVTPEEIKKFFGIHAVIGCIKYPRIHMYWNKLFKLPIVADAMARDRFYQLRVNFHVEDNMGISEEKKKKNRLWKIQPMIDMVRNRCRELTRPEKSSFSIDEQMIPFLGRCPIRQYVQNKPRPVGLKNFVLTTSKGIVLDFEIYQGSTTPFENKDLGLGPSVVLHLVLHFAKIKLRIFRSLLHNRTTYE</sequence>
<dbReference type="Proteomes" id="UP001168821">
    <property type="component" value="Unassembled WGS sequence"/>
</dbReference>
<dbReference type="AlphaFoldDB" id="A0AA38M2J1"/>
<evidence type="ECO:0000256" key="1">
    <source>
        <dbReference type="SAM" id="MobiDB-lite"/>
    </source>
</evidence>
<feature type="compositionally biased region" description="Acidic residues" evidence="1">
    <location>
        <begin position="177"/>
        <end position="193"/>
    </location>
</feature>
<keyword evidence="4" id="KW-1185">Reference proteome</keyword>
<accession>A0AA38M2J1</accession>
<gene>
    <name evidence="3" type="ORF">Zmor_027960</name>
</gene>
<organism evidence="3 4">
    <name type="scientific">Zophobas morio</name>
    <dbReference type="NCBI Taxonomy" id="2755281"/>
    <lineage>
        <taxon>Eukaryota</taxon>
        <taxon>Metazoa</taxon>
        <taxon>Ecdysozoa</taxon>
        <taxon>Arthropoda</taxon>
        <taxon>Hexapoda</taxon>
        <taxon>Insecta</taxon>
        <taxon>Pterygota</taxon>
        <taxon>Neoptera</taxon>
        <taxon>Endopterygota</taxon>
        <taxon>Coleoptera</taxon>
        <taxon>Polyphaga</taxon>
        <taxon>Cucujiformia</taxon>
        <taxon>Tenebrionidae</taxon>
        <taxon>Zophobas</taxon>
    </lineage>
</organism>
<name>A0AA38M2J1_9CUCU</name>
<feature type="region of interest" description="Disordered" evidence="1">
    <location>
        <begin position="118"/>
        <end position="139"/>
    </location>
</feature>
<dbReference type="EMBL" id="JALNTZ010000009">
    <property type="protein sequence ID" value="KAJ3641453.1"/>
    <property type="molecule type" value="Genomic_DNA"/>
</dbReference>
<evidence type="ECO:0000313" key="3">
    <source>
        <dbReference type="EMBL" id="KAJ3641453.1"/>
    </source>
</evidence>
<evidence type="ECO:0000313" key="4">
    <source>
        <dbReference type="Proteomes" id="UP001168821"/>
    </source>
</evidence>
<dbReference type="InterPro" id="IPR029526">
    <property type="entry name" value="PGBD"/>
</dbReference>
<comment type="caution">
    <text evidence="3">The sequence shown here is derived from an EMBL/GenBank/DDBJ whole genome shotgun (WGS) entry which is preliminary data.</text>
</comment>
<feature type="domain" description="PiggyBac transposable element-derived protein" evidence="2">
    <location>
        <begin position="245"/>
        <end position="448"/>
    </location>
</feature>
<reference evidence="3" key="1">
    <citation type="journal article" date="2023" name="G3 (Bethesda)">
        <title>Whole genome assemblies of Zophobas morio and Tenebrio molitor.</title>
        <authorList>
            <person name="Kaur S."/>
            <person name="Stinson S.A."/>
            <person name="diCenzo G.C."/>
        </authorList>
    </citation>
    <scope>NUCLEOTIDE SEQUENCE</scope>
    <source>
        <strain evidence="3">QUZm001</strain>
    </source>
</reference>
<evidence type="ECO:0000259" key="2">
    <source>
        <dbReference type="Pfam" id="PF13843"/>
    </source>
</evidence>
<proteinExistence type="predicted"/>